<dbReference type="InterPro" id="IPR007267">
    <property type="entry name" value="GtrA_DPMS_TM"/>
</dbReference>
<sequence>MTRRNRYRRLAGLGARFLVVGGISTLIEVAVFNVLFLGLGWDPVGAKIVASLVALVNAYFGNREWTFRSRGQHGRVTEIALFVIVNAACTALGALLVWVGVEAASAVLDREVGAFVVNAVNLASIVIVVLARFLLYHFVVFRGERRRVTPAPGPTP</sequence>
<evidence type="ECO:0000256" key="6">
    <source>
        <dbReference type="SAM" id="Phobius"/>
    </source>
</evidence>
<evidence type="ECO:0000313" key="9">
    <source>
        <dbReference type="Proteomes" id="UP000502498"/>
    </source>
</evidence>
<dbReference type="RefSeq" id="WP_172990669.1">
    <property type="nucleotide sequence ID" value="NZ_CP054038.1"/>
</dbReference>
<feature type="transmembrane region" description="Helical" evidence="6">
    <location>
        <begin position="80"/>
        <end position="101"/>
    </location>
</feature>
<dbReference type="InterPro" id="IPR051401">
    <property type="entry name" value="GtrA_CellWall_Glycosyl"/>
</dbReference>
<evidence type="ECO:0000256" key="5">
    <source>
        <dbReference type="ARBA" id="ARBA00023136"/>
    </source>
</evidence>
<dbReference type="EMBL" id="CP054038">
    <property type="protein sequence ID" value="QKJ20233.1"/>
    <property type="molecule type" value="Genomic_DNA"/>
</dbReference>
<keyword evidence="3 6" id="KW-0812">Transmembrane</keyword>
<gene>
    <name evidence="8" type="ORF">HQM25_13265</name>
</gene>
<dbReference type="AlphaFoldDB" id="A0A7D4PV47"/>
<evidence type="ECO:0000256" key="2">
    <source>
        <dbReference type="ARBA" id="ARBA00009399"/>
    </source>
</evidence>
<dbReference type="PANTHER" id="PTHR38459:SF1">
    <property type="entry name" value="PROPHAGE BACTOPRENOL-LINKED GLUCOSE TRANSLOCASE HOMOLOG"/>
    <property type="match status" value="1"/>
</dbReference>
<dbReference type="Proteomes" id="UP000502498">
    <property type="component" value="Chromosome"/>
</dbReference>
<evidence type="ECO:0000256" key="1">
    <source>
        <dbReference type="ARBA" id="ARBA00004141"/>
    </source>
</evidence>
<proteinExistence type="inferred from homology"/>
<reference evidence="8 9" key="1">
    <citation type="submission" date="2020-05" db="EMBL/GenBank/DDBJ databases">
        <title>Strain PA2F3 complete genome.</title>
        <authorList>
            <person name="Kim Y.-S."/>
            <person name="Kim S.-J."/>
            <person name="Jung H.-k."/>
            <person name="Kim S.-E."/>
            <person name="Kim K.-H."/>
        </authorList>
    </citation>
    <scope>NUCLEOTIDE SEQUENCE [LARGE SCALE GENOMIC DNA]</scope>
    <source>
        <strain evidence="8 9">PA2F3</strain>
    </source>
</reference>
<accession>A0A7D4PV47</accession>
<feature type="transmembrane region" description="Helical" evidence="6">
    <location>
        <begin position="113"/>
        <end position="139"/>
    </location>
</feature>
<evidence type="ECO:0000313" key="8">
    <source>
        <dbReference type="EMBL" id="QKJ20233.1"/>
    </source>
</evidence>
<protein>
    <submittedName>
        <fullName evidence="8">GtrA family protein</fullName>
    </submittedName>
</protein>
<feature type="transmembrane region" description="Helical" evidence="6">
    <location>
        <begin position="12"/>
        <end position="38"/>
    </location>
</feature>
<dbReference type="GO" id="GO:0000271">
    <property type="term" value="P:polysaccharide biosynthetic process"/>
    <property type="evidence" value="ECO:0007669"/>
    <property type="project" value="InterPro"/>
</dbReference>
<dbReference type="Pfam" id="PF04138">
    <property type="entry name" value="GtrA_DPMS_TM"/>
    <property type="match status" value="1"/>
</dbReference>
<dbReference type="GO" id="GO:0005886">
    <property type="term" value="C:plasma membrane"/>
    <property type="evidence" value="ECO:0007669"/>
    <property type="project" value="TreeGrafter"/>
</dbReference>
<keyword evidence="5 6" id="KW-0472">Membrane</keyword>
<evidence type="ECO:0000259" key="7">
    <source>
        <dbReference type="Pfam" id="PF04138"/>
    </source>
</evidence>
<feature type="domain" description="GtrA/DPMS transmembrane" evidence="7">
    <location>
        <begin position="16"/>
        <end position="141"/>
    </location>
</feature>
<keyword evidence="4 6" id="KW-1133">Transmembrane helix</keyword>
<name>A0A7D4PV47_9MICO</name>
<evidence type="ECO:0000256" key="4">
    <source>
        <dbReference type="ARBA" id="ARBA00022989"/>
    </source>
</evidence>
<comment type="similarity">
    <text evidence="2">Belongs to the GtrA family.</text>
</comment>
<dbReference type="PANTHER" id="PTHR38459">
    <property type="entry name" value="PROPHAGE BACTOPRENOL-LINKED GLUCOSE TRANSLOCASE HOMOLOG"/>
    <property type="match status" value="1"/>
</dbReference>
<evidence type="ECO:0000256" key="3">
    <source>
        <dbReference type="ARBA" id="ARBA00022692"/>
    </source>
</evidence>
<organism evidence="8 9">
    <name type="scientific">Microbacterium hominis</name>
    <dbReference type="NCBI Taxonomy" id="162426"/>
    <lineage>
        <taxon>Bacteria</taxon>
        <taxon>Bacillati</taxon>
        <taxon>Actinomycetota</taxon>
        <taxon>Actinomycetes</taxon>
        <taxon>Micrococcales</taxon>
        <taxon>Microbacteriaceae</taxon>
        <taxon>Microbacterium</taxon>
    </lineage>
</organism>
<comment type="subcellular location">
    <subcellularLocation>
        <location evidence="1">Membrane</location>
        <topology evidence="1">Multi-pass membrane protein</topology>
    </subcellularLocation>
</comment>
<feature type="transmembrane region" description="Helical" evidence="6">
    <location>
        <begin position="44"/>
        <end position="60"/>
    </location>
</feature>